<organism evidence="3 4">
    <name type="scientific">Sporobacter termitidis DSM 10068</name>
    <dbReference type="NCBI Taxonomy" id="1123282"/>
    <lineage>
        <taxon>Bacteria</taxon>
        <taxon>Bacillati</taxon>
        <taxon>Bacillota</taxon>
        <taxon>Clostridia</taxon>
        <taxon>Eubacteriales</taxon>
        <taxon>Oscillospiraceae</taxon>
        <taxon>Sporobacter</taxon>
    </lineage>
</organism>
<dbReference type="InterPro" id="IPR050417">
    <property type="entry name" value="Sugar_Epim/Isomerase"/>
</dbReference>
<proteinExistence type="predicted"/>
<dbReference type="InterPro" id="IPR036237">
    <property type="entry name" value="Xyl_isomerase-like_sf"/>
</dbReference>
<dbReference type="InterPro" id="IPR013022">
    <property type="entry name" value="Xyl_isomerase-like_TIM-brl"/>
</dbReference>
<dbReference type="SUPFAM" id="SSF51658">
    <property type="entry name" value="Xylose isomerase-like"/>
    <property type="match status" value="1"/>
</dbReference>
<dbReference type="RefSeq" id="WP_073080069.1">
    <property type="nucleotide sequence ID" value="NZ_FQXV01000010.1"/>
</dbReference>
<dbReference type="Pfam" id="PF01261">
    <property type="entry name" value="AP_endonuc_2"/>
    <property type="match status" value="1"/>
</dbReference>
<keyword evidence="4" id="KW-1185">Reference proteome</keyword>
<evidence type="ECO:0000313" key="3">
    <source>
        <dbReference type="EMBL" id="SHI14602.1"/>
    </source>
</evidence>
<feature type="domain" description="Xylose isomerase-like TIM barrel" evidence="2">
    <location>
        <begin position="16"/>
        <end position="254"/>
    </location>
</feature>
<accession>A0A1M5YRD6</accession>
<dbReference type="Gene3D" id="3.20.20.150">
    <property type="entry name" value="Divalent-metal-dependent TIM barrel enzymes"/>
    <property type="match status" value="1"/>
</dbReference>
<protein>
    <submittedName>
        <fullName evidence="3">Sugar phosphate isomerase/epimerase</fullName>
    </submittedName>
</protein>
<sequence>MKFGCCTTIENYDLLVKRGYDRIILPAAGIMEMNAQAFDRLRETLDTGPVKCRALNSFCQPRLVLCGPLYNAQAVAAYSRALAGRAGSIGVRYIGVGAPESRSIPPDYPYDTAMLQFGQSLAVLCRACAPYGITVLLEAVCELECNFITTTDEAVNVVEGLHLENLQLVFDTYHAQMMAEDGAPLRRAVKYVRLVHVAQDSSGSRRYLRRDKMDEYRVYFNVLHENGYDGEVSIEALNDDIETQLLETLEIMKDLCLPTKK</sequence>
<dbReference type="Proteomes" id="UP000183995">
    <property type="component" value="Unassembled WGS sequence"/>
</dbReference>
<gene>
    <name evidence="3" type="ORF">SAMN02745823_02762</name>
</gene>
<evidence type="ECO:0000256" key="1">
    <source>
        <dbReference type="ARBA" id="ARBA00023235"/>
    </source>
</evidence>
<dbReference type="STRING" id="1123282.SAMN02745823_02762"/>
<evidence type="ECO:0000313" key="4">
    <source>
        <dbReference type="Proteomes" id="UP000183995"/>
    </source>
</evidence>
<dbReference type="EMBL" id="FQXV01000010">
    <property type="protein sequence ID" value="SHI14602.1"/>
    <property type="molecule type" value="Genomic_DNA"/>
</dbReference>
<evidence type="ECO:0000259" key="2">
    <source>
        <dbReference type="Pfam" id="PF01261"/>
    </source>
</evidence>
<name>A0A1M5YRD6_9FIRM</name>
<dbReference type="GO" id="GO:0016853">
    <property type="term" value="F:isomerase activity"/>
    <property type="evidence" value="ECO:0007669"/>
    <property type="project" value="UniProtKB-KW"/>
</dbReference>
<dbReference type="PANTHER" id="PTHR43489">
    <property type="entry name" value="ISOMERASE"/>
    <property type="match status" value="1"/>
</dbReference>
<keyword evidence="1 3" id="KW-0413">Isomerase</keyword>
<dbReference type="AlphaFoldDB" id="A0A1M5YRD6"/>
<reference evidence="3 4" key="1">
    <citation type="submission" date="2016-11" db="EMBL/GenBank/DDBJ databases">
        <authorList>
            <person name="Jaros S."/>
            <person name="Januszkiewicz K."/>
            <person name="Wedrychowicz H."/>
        </authorList>
    </citation>
    <scope>NUCLEOTIDE SEQUENCE [LARGE SCALE GENOMIC DNA]</scope>
    <source>
        <strain evidence="3 4">DSM 10068</strain>
    </source>
</reference>